<evidence type="ECO:0000256" key="11">
    <source>
        <dbReference type="ARBA" id="ARBA00022801"/>
    </source>
</evidence>
<evidence type="ECO:0000256" key="18">
    <source>
        <dbReference type="ARBA" id="ARBA00023242"/>
    </source>
</evidence>
<dbReference type="InterPro" id="IPR051827">
    <property type="entry name" value="Cas4_exonuclease"/>
</dbReference>
<evidence type="ECO:0000256" key="8">
    <source>
        <dbReference type="ARBA" id="ARBA00022723"/>
    </source>
</evidence>
<comment type="cofactor">
    <cofactor evidence="1">
        <name>[4Fe-4S] cluster</name>
        <dbReference type="ChEBI" id="CHEBI:49883"/>
    </cofactor>
</comment>
<evidence type="ECO:0000256" key="6">
    <source>
        <dbReference type="ARBA" id="ARBA00022705"/>
    </source>
</evidence>
<feature type="domain" description="DNA2/NAM7 helicase helicase" evidence="23">
    <location>
        <begin position="885"/>
        <end position="973"/>
    </location>
</feature>
<dbReference type="GO" id="GO:0046872">
    <property type="term" value="F:metal ion binding"/>
    <property type="evidence" value="ECO:0007669"/>
    <property type="project" value="UniProtKB-KW"/>
</dbReference>
<dbReference type="Pfam" id="PF13086">
    <property type="entry name" value="AAA_11"/>
    <property type="match status" value="2"/>
</dbReference>
<dbReference type="Pfam" id="PF08696">
    <property type="entry name" value="Dna2"/>
    <property type="match status" value="1"/>
</dbReference>
<dbReference type="InterPro" id="IPR014808">
    <property type="entry name" value="DNA_replication_fac_Dna2_N"/>
</dbReference>
<dbReference type="SFLD" id="SFLDG01129">
    <property type="entry name" value="C1.5:_HAD__Beta-PGM__Phosphata"/>
    <property type="match status" value="1"/>
</dbReference>
<dbReference type="InterPro" id="IPR041492">
    <property type="entry name" value="HAD_2"/>
</dbReference>
<sequence>MAPRKKPACFSSSTRKANLSRQQLPSSKYGIQHFFERHSQTQAASSSSCTLDVSKPVLNPNPKPAPNPSSNVDPSPTSSKPSPADLPPPAAMANSEEKSSPVSPEFTKNAPFKRFKFSPGLLIKQSQDDGGDEITWKISPLNERLRPLNAKQLPTITSMLSDQPRPIASFIHPCMQKQDTGGSLSSSRKLSVEQEIEMCHGNESACMETSSKVFQTPPSASYDGSKAFLELLDQVEDVIIDKAVPNRRMQHENSCDPSGQKKETCNLKENKAAVTASQKVDGYLNDEVFLVLEVSEKHGTVDSSHVRNPYKVLRLLHELTGEERALYLCDEWFYSIIGPGDTVNVVGKFDEKGKCIVDHSNNLVIVFPDILMSGTRVASSFSCPRRAVLDERLKGSEYSSPALIGTMLHQIFQAGLLEDSPTRHFLEERAAIILQENIENLYACGANQSATFAELLEAIPRIINWIKCFRGLEEREKAVVDFGHNEGQKEVSIIEVMDIEEMAWAPKYGLKGIIDASLHVKRGVGVGDSMETIIPLEFKTGKGTTGQTAVEHCAQVILYTLLMSERYLRKDVDSGLIYYLHTDETRGIKVQRSDLVGLIMRRNELASDILKASTSQVLPPMLKNPTVCQNCRHLNSCSIYHKAYAGNYETSGLGDLYDKKTGHLNIAHLEFLKHWDRLIDLEAKTCQVASKEIFRGRHLRENNSSCLSSLVLDVTHGVSVHGSLQNGRYVYHFVHQRASQHNHEMVNVDIKQISEPEVDSLVCSLRCGDFVIISLVNGRPAIAHGIICSINQFRVSISLSRRLRIPGSHQSSESNLILAVWRIDKDELATSYTMMRFNLLELFVPNVQISRLRKMVVDLEAPRFDSGGLLSQDPSVSYVHLENCINDDQRRAIKKILSAKDYTLVLGMPGTGKTSTMVHAVKALLIRGASILLTSYTNSAVDNLLIKLKAQGIDFIRLGRQEAVHEDIRQHCFTGHISFCYLFFSLNARGLMSHLCDLLLIVAADMHSVDDVKQRMEQIRVVGVTCLGIKHPLLVNKTFDVCIMDEAGQIALPVSLGPLMLASTFVLVGDHYQLPPLVQSTEARENGMAVSLFCRLSEAHPQAISALQSQYRMCAGIMELSNALIYGNMLRCGSQEVANAKIKLTPVEPIKWWLKEVLDPNKSVVFINTDKLPAPEVREKNNVHNPAETRIISEITWGLLEREVSEDEVGIITPYNSQASLIRRAISACVEIHTIDKYQLAPYEKCLSMDYKTNKGRDKDCLIVSFVRSSESSKSCTSSLLGDWHRINVALTRAKKKLIMVGSCGTLSNVPLLKLLIDKVNEQGGVLHISNSDLGQFTELKKCPNVEIRFISYIMLELFPYFFLLYLLYEKNTLMSSIFLPYIMLSKSMLIKSLSELAPLEAVLFDIDGTLCDSDPIHYHAFRELLLEVGYNNGVPITEDDFVEKISGKHNDDIGKTLFPDWDPDKAAKFLDDKEAMFRSLVPQWLKAVSGLHKLCKWIKDRGLKRAAVTNAPRPNAELMISILGLTDFFHVLVVGSECERAKPFPDPYLRALKELNASPEHTVVFEDSVSGIKAGVAAGMPVVGLTTRNPEQLLMDAGASLLIKDYENPKLWAALEEIEKSP</sequence>
<dbReference type="CDD" id="cd18808">
    <property type="entry name" value="SF1_C_Upf1"/>
    <property type="match status" value="1"/>
</dbReference>
<evidence type="ECO:0000256" key="13">
    <source>
        <dbReference type="ARBA" id="ARBA00022840"/>
    </source>
</evidence>
<keyword evidence="26" id="KW-1185">Reference proteome</keyword>
<dbReference type="InterPro" id="IPR011604">
    <property type="entry name" value="PDDEXK-like_dom_sf"/>
</dbReference>
<keyword evidence="16" id="KW-0238">DNA-binding</keyword>
<keyword evidence="10" id="KW-0227">DNA damage</keyword>
<evidence type="ECO:0000259" key="24">
    <source>
        <dbReference type="Pfam" id="PF13087"/>
    </source>
</evidence>
<dbReference type="PANTHER" id="PTHR36531:SF6">
    <property type="entry name" value="DNA REPLICATION ATP-DEPENDENT HELICASE_NUCLEASE DNA2"/>
    <property type="match status" value="1"/>
</dbReference>
<dbReference type="Gene3D" id="3.40.50.1000">
    <property type="entry name" value="HAD superfamily/HAD-like"/>
    <property type="match status" value="1"/>
</dbReference>
<feature type="region of interest" description="Disordered" evidence="21">
    <location>
        <begin position="1"/>
        <end position="25"/>
    </location>
</feature>
<evidence type="ECO:0000256" key="21">
    <source>
        <dbReference type="SAM" id="MobiDB-lite"/>
    </source>
</evidence>
<dbReference type="GO" id="GO:0004518">
    <property type="term" value="F:nuclease activity"/>
    <property type="evidence" value="ECO:0007669"/>
    <property type="project" value="UniProtKB-KW"/>
</dbReference>
<dbReference type="SUPFAM" id="SSF52540">
    <property type="entry name" value="P-loop containing nucleoside triphosphate hydrolases"/>
    <property type="match status" value="1"/>
</dbReference>
<dbReference type="Pfam" id="PF13419">
    <property type="entry name" value="HAD_2"/>
    <property type="match status" value="1"/>
</dbReference>
<feature type="domain" description="DNA replication factor Dna2 N-terminal" evidence="22">
    <location>
        <begin position="320"/>
        <end position="519"/>
    </location>
</feature>
<dbReference type="Gene3D" id="3.40.50.300">
    <property type="entry name" value="P-loop containing nucleotide triphosphate hydrolases"/>
    <property type="match status" value="3"/>
</dbReference>
<evidence type="ECO:0000256" key="16">
    <source>
        <dbReference type="ARBA" id="ARBA00023125"/>
    </source>
</evidence>
<accession>A0AAV7FZI6</accession>
<evidence type="ECO:0000256" key="3">
    <source>
        <dbReference type="ARBA" id="ARBA00007913"/>
    </source>
</evidence>
<dbReference type="GO" id="GO:0006260">
    <property type="term" value="P:DNA replication"/>
    <property type="evidence" value="ECO:0007669"/>
    <property type="project" value="UniProtKB-KW"/>
</dbReference>
<dbReference type="FunFam" id="3.90.320.10:FF:000001">
    <property type="entry name" value="DNA replication helicase Dna2"/>
    <property type="match status" value="1"/>
</dbReference>
<keyword evidence="7" id="KW-0540">Nuclease</keyword>
<feature type="compositionally biased region" description="Low complexity" evidence="21">
    <location>
        <begin position="40"/>
        <end position="58"/>
    </location>
</feature>
<dbReference type="Gene3D" id="3.90.320.10">
    <property type="match status" value="1"/>
</dbReference>
<dbReference type="InterPro" id="IPR027417">
    <property type="entry name" value="P-loop_NTPase"/>
</dbReference>
<keyword evidence="5" id="KW-0004">4Fe-4S</keyword>
<evidence type="ECO:0000313" key="25">
    <source>
        <dbReference type="EMBL" id="KAH0448805.1"/>
    </source>
</evidence>
<keyword evidence="19" id="KW-0511">Multifunctional enzyme</keyword>
<comment type="subcellular location">
    <subcellularLocation>
        <location evidence="2">Nucleus</location>
    </subcellularLocation>
</comment>
<dbReference type="Pfam" id="PF13087">
    <property type="entry name" value="AAA_12"/>
    <property type="match status" value="1"/>
</dbReference>
<dbReference type="GO" id="GO:0006281">
    <property type="term" value="P:DNA repair"/>
    <property type="evidence" value="ECO:0007669"/>
    <property type="project" value="UniProtKB-KW"/>
</dbReference>
<keyword evidence="17" id="KW-0234">DNA repair</keyword>
<dbReference type="InterPro" id="IPR041679">
    <property type="entry name" value="DNA2/NAM7-like_C"/>
</dbReference>
<dbReference type="Proteomes" id="UP000775213">
    <property type="component" value="Unassembled WGS sequence"/>
</dbReference>
<evidence type="ECO:0000256" key="12">
    <source>
        <dbReference type="ARBA" id="ARBA00022806"/>
    </source>
</evidence>
<dbReference type="SFLD" id="SFLDG01135">
    <property type="entry name" value="C1.5.6:_HAD__Beta-PGM__Phospha"/>
    <property type="match status" value="1"/>
</dbReference>
<proteinExistence type="inferred from homology"/>
<dbReference type="GO" id="GO:0005634">
    <property type="term" value="C:nucleus"/>
    <property type="evidence" value="ECO:0007669"/>
    <property type="project" value="UniProtKB-SubCell"/>
</dbReference>
<keyword evidence="14" id="KW-0408">Iron</keyword>
<dbReference type="EC" id="3.6.4.12" evidence="4"/>
<evidence type="ECO:0000256" key="7">
    <source>
        <dbReference type="ARBA" id="ARBA00022722"/>
    </source>
</evidence>
<feature type="compositionally biased region" description="Polar residues" evidence="21">
    <location>
        <begin position="10"/>
        <end position="25"/>
    </location>
</feature>
<evidence type="ECO:0000256" key="19">
    <source>
        <dbReference type="ARBA" id="ARBA00023268"/>
    </source>
</evidence>
<evidence type="ECO:0000256" key="17">
    <source>
        <dbReference type="ARBA" id="ARBA00023204"/>
    </source>
</evidence>
<keyword evidence="13" id="KW-0067">ATP-binding</keyword>
<evidence type="ECO:0000256" key="4">
    <source>
        <dbReference type="ARBA" id="ARBA00012551"/>
    </source>
</evidence>
<dbReference type="GO" id="GO:0051539">
    <property type="term" value="F:4 iron, 4 sulfur cluster binding"/>
    <property type="evidence" value="ECO:0007669"/>
    <property type="project" value="UniProtKB-KW"/>
</dbReference>
<evidence type="ECO:0000256" key="1">
    <source>
        <dbReference type="ARBA" id="ARBA00001966"/>
    </source>
</evidence>
<evidence type="ECO:0000256" key="10">
    <source>
        <dbReference type="ARBA" id="ARBA00022763"/>
    </source>
</evidence>
<evidence type="ECO:0000259" key="23">
    <source>
        <dbReference type="Pfam" id="PF13086"/>
    </source>
</evidence>
<evidence type="ECO:0000256" key="5">
    <source>
        <dbReference type="ARBA" id="ARBA00022485"/>
    </source>
</evidence>
<dbReference type="InterPro" id="IPR036412">
    <property type="entry name" value="HAD-like_sf"/>
</dbReference>
<keyword evidence="12" id="KW-0347">Helicase</keyword>
<evidence type="ECO:0000256" key="14">
    <source>
        <dbReference type="ARBA" id="ARBA00023004"/>
    </source>
</evidence>
<keyword evidence="9" id="KW-0547">Nucleotide-binding</keyword>
<dbReference type="GO" id="GO:0003677">
    <property type="term" value="F:DNA binding"/>
    <property type="evidence" value="ECO:0007669"/>
    <property type="project" value="UniProtKB-KW"/>
</dbReference>
<dbReference type="EMBL" id="JAGFBR010000019">
    <property type="protein sequence ID" value="KAH0448805.1"/>
    <property type="molecule type" value="Genomic_DNA"/>
</dbReference>
<dbReference type="GO" id="GO:0017116">
    <property type="term" value="F:single-stranded DNA helicase activity"/>
    <property type="evidence" value="ECO:0007669"/>
    <property type="project" value="InterPro"/>
</dbReference>
<dbReference type="InterPro" id="IPR023198">
    <property type="entry name" value="PGP-like_dom2"/>
</dbReference>
<keyword evidence="6" id="KW-0235">DNA replication</keyword>
<dbReference type="CDD" id="cd18041">
    <property type="entry name" value="DEXXQc_DNA2"/>
    <property type="match status" value="1"/>
</dbReference>
<keyword evidence="18" id="KW-0539">Nucleus</keyword>
<dbReference type="InterPro" id="IPR006439">
    <property type="entry name" value="HAD-SF_hydro_IA"/>
</dbReference>
<evidence type="ECO:0000256" key="9">
    <source>
        <dbReference type="ARBA" id="ARBA00022741"/>
    </source>
</evidence>
<name>A0AAV7FZI6_DENCH</name>
<comment type="similarity">
    <text evidence="3">Belongs to the DNA2/NAM7 helicase family.</text>
</comment>
<dbReference type="NCBIfam" id="TIGR01509">
    <property type="entry name" value="HAD-SF-IA-v3"/>
    <property type="match status" value="1"/>
</dbReference>
<dbReference type="InterPro" id="IPR026851">
    <property type="entry name" value="Dna2/JHS1_DEXXQ-box"/>
</dbReference>
<evidence type="ECO:0000256" key="15">
    <source>
        <dbReference type="ARBA" id="ARBA00023014"/>
    </source>
</evidence>
<evidence type="ECO:0000313" key="26">
    <source>
        <dbReference type="Proteomes" id="UP000775213"/>
    </source>
</evidence>
<reference evidence="25 26" key="1">
    <citation type="journal article" date="2021" name="Hortic Res">
        <title>Chromosome-scale assembly of the Dendrobium chrysotoxum genome enhances the understanding of orchid evolution.</title>
        <authorList>
            <person name="Zhang Y."/>
            <person name="Zhang G.Q."/>
            <person name="Zhang D."/>
            <person name="Liu X.D."/>
            <person name="Xu X.Y."/>
            <person name="Sun W.H."/>
            <person name="Yu X."/>
            <person name="Zhu X."/>
            <person name="Wang Z.W."/>
            <person name="Zhao X."/>
            <person name="Zhong W.Y."/>
            <person name="Chen H."/>
            <person name="Yin W.L."/>
            <person name="Huang T."/>
            <person name="Niu S.C."/>
            <person name="Liu Z.J."/>
        </authorList>
    </citation>
    <scope>NUCLEOTIDE SEQUENCE [LARGE SCALE GENOMIC DNA]</scope>
    <source>
        <strain evidence="25">Lindl</strain>
    </source>
</reference>
<gene>
    <name evidence="25" type="ORF">IEQ34_022605</name>
</gene>
<dbReference type="CDD" id="cd07505">
    <property type="entry name" value="HAD_BPGM-like"/>
    <property type="match status" value="1"/>
</dbReference>
<protein>
    <recommendedName>
        <fullName evidence="4">DNA helicase</fullName>
        <ecNumber evidence="4">3.6.4.12</ecNumber>
    </recommendedName>
</protein>
<dbReference type="GO" id="GO:0005524">
    <property type="term" value="F:ATP binding"/>
    <property type="evidence" value="ECO:0007669"/>
    <property type="project" value="UniProtKB-KW"/>
</dbReference>
<dbReference type="GO" id="GO:0016787">
    <property type="term" value="F:hydrolase activity"/>
    <property type="evidence" value="ECO:0007669"/>
    <property type="project" value="UniProtKB-KW"/>
</dbReference>
<comment type="catalytic activity">
    <reaction evidence="20">
        <text>ATP + H2O = ADP + phosphate + H(+)</text>
        <dbReference type="Rhea" id="RHEA:13065"/>
        <dbReference type="ChEBI" id="CHEBI:15377"/>
        <dbReference type="ChEBI" id="CHEBI:15378"/>
        <dbReference type="ChEBI" id="CHEBI:30616"/>
        <dbReference type="ChEBI" id="CHEBI:43474"/>
        <dbReference type="ChEBI" id="CHEBI:456216"/>
        <dbReference type="EC" id="3.6.4.12"/>
    </reaction>
</comment>
<dbReference type="InterPro" id="IPR023214">
    <property type="entry name" value="HAD_sf"/>
</dbReference>
<keyword evidence="8" id="KW-0479">Metal-binding</keyword>
<dbReference type="CDD" id="cd22318">
    <property type="entry name" value="DNA2_N-like"/>
    <property type="match status" value="1"/>
</dbReference>
<feature type="domain" description="DNA2/NAM7 helicase helicase" evidence="23">
    <location>
        <begin position="1013"/>
        <end position="1080"/>
    </location>
</feature>
<feature type="domain" description="DNA2/NAM7 helicase-like C-terminal" evidence="24">
    <location>
        <begin position="1089"/>
        <end position="1303"/>
    </location>
</feature>
<evidence type="ECO:0000256" key="2">
    <source>
        <dbReference type="ARBA" id="ARBA00004123"/>
    </source>
</evidence>
<dbReference type="InterPro" id="IPR041677">
    <property type="entry name" value="DNA2/NAM7_AAA_11"/>
</dbReference>
<dbReference type="PANTHER" id="PTHR36531">
    <property type="entry name" value="CRISPR-ASSOCIATED EXONUCLEASE CAS4"/>
    <property type="match status" value="1"/>
</dbReference>
<dbReference type="SUPFAM" id="SSF56784">
    <property type="entry name" value="HAD-like"/>
    <property type="match status" value="1"/>
</dbReference>
<evidence type="ECO:0000259" key="22">
    <source>
        <dbReference type="Pfam" id="PF08696"/>
    </source>
</evidence>
<dbReference type="Gene3D" id="1.10.150.240">
    <property type="entry name" value="Putative phosphatase, domain 2"/>
    <property type="match status" value="1"/>
</dbReference>
<dbReference type="FunFam" id="3.40.50.300:FF:001302">
    <property type="entry name" value="DNA replication ATP-dependent helicase/nuclease DNA2"/>
    <property type="match status" value="1"/>
</dbReference>
<comment type="caution">
    <text evidence="25">The sequence shown here is derived from an EMBL/GenBank/DDBJ whole genome shotgun (WGS) entry which is preliminary data.</text>
</comment>
<feature type="region of interest" description="Disordered" evidence="21">
    <location>
        <begin position="38"/>
        <end position="108"/>
    </location>
</feature>
<dbReference type="InterPro" id="IPR047187">
    <property type="entry name" value="SF1_C_Upf1"/>
</dbReference>
<dbReference type="SFLD" id="SFLDS00003">
    <property type="entry name" value="Haloacid_Dehalogenase"/>
    <property type="match status" value="1"/>
</dbReference>
<keyword evidence="11" id="KW-0378">Hydrolase</keyword>
<organism evidence="25 26">
    <name type="scientific">Dendrobium chrysotoxum</name>
    <name type="common">Orchid</name>
    <dbReference type="NCBI Taxonomy" id="161865"/>
    <lineage>
        <taxon>Eukaryota</taxon>
        <taxon>Viridiplantae</taxon>
        <taxon>Streptophyta</taxon>
        <taxon>Embryophyta</taxon>
        <taxon>Tracheophyta</taxon>
        <taxon>Spermatophyta</taxon>
        <taxon>Magnoliopsida</taxon>
        <taxon>Liliopsida</taxon>
        <taxon>Asparagales</taxon>
        <taxon>Orchidaceae</taxon>
        <taxon>Epidendroideae</taxon>
        <taxon>Malaxideae</taxon>
        <taxon>Dendrobiinae</taxon>
        <taxon>Dendrobium</taxon>
    </lineage>
</organism>
<keyword evidence="15" id="KW-0411">Iron-sulfur</keyword>
<evidence type="ECO:0000256" key="20">
    <source>
        <dbReference type="ARBA" id="ARBA00047995"/>
    </source>
</evidence>